<feature type="region of interest" description="Disordered" evidence="1">
    <location>
        <begin position="48"/>
        <end position="70"/>
    </location>
</feature>
<evidence type="ECO:0000313" key="2">
    <source>
        <dbReference type="EMBL" id="VVC92026.1"/>
    </source>
</evidence>
<name>A0A5E4Q454_9NEOP</name>
<feature type="compositionally biased region" description="Basic residues" evidence="1">
    <location>
        <begin position="52"/>
        <end position="64"/>
    </location>
</feature>
<keyword evidence="3" id="KW-1185">Reference proteome</keyword>
<accession>A0A5E4Q454</accession>
<dbReference type="Proteomes" id="UP000324832">
    <property type="component" value="Unassembled WGS sequence"/>
</dbReference>
<protein>
    <submittedName>
        <fullName evidence="2">Uncharacterized protein</fullName>
    </submittedName>
</protein>
<reference evidence="2 3" key="1">
    <citation type="submission" date="2017-07" db="EMBL/GenBank/DDBJ databases">
        <authorList>
            <person name="Talla V."/>
            <person name="Backstrom N."/>
        </authorList>
    </citation>
    <scope>NUCLEOTIDE SEQUENCE [LARGE SCALE GENOMIC DNA]</scope>
</reference>
<evidence type="ECO:0000313" key="3">
    <source>
        <dbReference type="Proteomes" id="UP000324832"/>
    </source>
</evidence>
<organism evidence="2 3">
    <name type="scientific">Leptidea sinapis</name>
    <dbReference type="NCBI Taxonomy" id="189913"/>
    <lineage>
        <taxon>Eukaryota</taxon>
        <taxon>Metazoa</taxon>
        <taxon>Ecdysozoa</taxon>
        <taxon>Arthropoda</taxon>
        <taxon>Hexapoda</taxon>
        <taxon>Insecta</taxon>
        <taxon>Pterygota</taxon>
        <taxon>Neoptera</taxon>
        <taxon>Endopterygota</taxon>
        <taxon>Lepidoptera</taxon>
        <taxon>Glossata</taxon>
        <taxon>Ditrysia</taxon>
        <taxon>Papilionoidea</taxon>
        <taxon>Pieridae</taxon>
        <taxon>Dismorphiinae</taxon>
        <taxon>Leptidea</taxon>
    </lineage>
</organism>
<gene>
    <name evidence="2" type="ORF">LSINAPIS_LOCUS4549</name>
</gene>
<sequence>MVKASRLNAMKASQSKAFTAIASGLGLGAYERDNKKQEVRIRADIARDRGGRAARRAARGRSGRRGGEHYAQRYAGDAEITFFSNSTSKR</sequence>
<dbReference type="AlphaFoldDB" id="A0A5E4Q454"/>
<proteinExistence type="predicted"/>
<dbReference type="EMBL" id="FZQP02001182">
    <property type="protein sequence ID" value="VVC92026.1"/>
    <property type="molecule type" value="Genomic_DNA"/>
</dbReference>
<evidence type="ECO:0000256" key="1">
    <source>
        <dbReference type="SAM" id="MobiDB-lite"/>
    </source>
</evidence>